<dbReference type="Proteomes" id="UP000292136">
    <property type="component" value="Unassembled WGS sequence"/>
</dbReference>
<comment type="caution">
    <text evidence="1">The sequence shown here is derived from an EMBL/GenBank/DDBJ whole genome shotgun (WGS) entry which is preliminary data.</text>
</comment>
<accession>A0ABY0IQ72</accession>
<dbReference type="RefSeq" id="WP_130458086.1">
    <property type="nucleotide sequence ID" value="NZ_SHKM01000001.1"/>
</dbReference>
<protein>
    <submittedName>
        <fullName evidence="1">Uncharacterized protein</fullName>
    </submittedName>
</protein>
<evidence type="ECO:0000313" key="1">
    <source>
        <dbReference type="EMBL" id="RZT89272.1"/>
    </source>
</evidence>
<organism evidence="1 2">
    <name type="scientific">Azospira oryzae</name>
    <dbReference type="NCBI Taxonomy" id="146939"/>
    <lineage>
        <taxon>Bacteria</taxon>
        <taxon>Pseudomonadati</taxon>
        <taxon>Pseudomonadota</taxon>
        <taxon>Betaproteobacteria</taxon>
        <taxon>Rhodocyclales</taxon>
        <taxon>Rhodocyclaceae</taxon>
        <taxon>Azospira</taxon>
    </lineage>
</organism>
<gene>
    <name evidence="1" type="ORF">EV678_0052</name>
</gene>
<name>A0ABY0IQ72_9RHOO</name>
<keyword evidence="2" id="KW-1185">Reference proteome</keyword>
<evidence type="ECO:0000313" key="2">
    <source>
        <dbReference type="Proteomes" id="UP000292136"/>
    </source>
</evidence>
<proteinExistence type="predicted"/>
<reference evidence="1 2" key="1">
    <citation type="submission" date="2019-02" db="EMBL/GenBank/DDBJ databases">
        <title>Genomic Encyclopedia of Type Strains, Phase IV (KMG-IV): sequencing the most valuable type-strain genomes for metagenomic binning, comparative biology and taxonomic classification.</title>
        <authorList>
            <person name="Goeker M."/>
        </authorList>
    </citation>
    <scope>NUCLEOTIDE SEQUENCE [LARGE SCALE GENOMIC DNA]</scope>
    <source>
        <strain evidence="1 2">DSM 21223</strain>
    </source>
</reference>
<sequence>MSGFENFQSDANELETEIVRRGIVLGIDWNNETQVRLLAREALDHARDASRAAAACCNHQEQAKAELFAFAALMLRTMQESAEEGVLTHGGPAWKAFARALWAESGQGNRAGGQPPA</sequence>
<dbReference type="EMBL" id="SHKM01000001">
    <property type="protein sequence ID" value="RZT89272.1"/>
    <property type="molecule type" value="Genomic_DNA"/>
</dbReference>